<organism evidence="1 2">
    <name type="scientific">Gossypium stocksii</name>
    <dbReference type="NCBI Taxonomy" id="47602"/>
    <lineage>
        <taxon>Eukaryota</taxon>
        <taxon>Viridiplantae</taxon>
        <taxon>Streptophyta</taxon>
        <taxon>Embryophyta</taxon>
        <taxon>Tracheophyta</taxon>
        <taxon>Spermatophyta</taxon>
        <taxon>Magnoliopsida</taxon>
        <taxon>eudicotyledons</taxon>
        <taxon>Gunneridae</taxon>
        <taxon>Pentapetalae</taxon>
        <taxon>rosids</taxon>
        <taxon>malvids</taxon>
        <taxon>Malvales</taxon>
        <taxon>Malvaceae</taxon>
        <taxon>Malvoideae</taxon>
        <taxon>Gossypium</taxon>
    </lineage>
</organism>
<keyword evidence="2" id="KW-1185">Reference proteome</keyword>
<reference evidence="1 2" key="1">
    <citation type="journal article" date="2021" name="Plant Biotechnol. J.">
        <title>Multi-omics assisted identification of the key and species-specific regulatory components of drought-tolerant mechanisms in Gossypium stocksii.</title>
        <authorList>
            <person name="Yu D."/>
            <person name="Ke L."/>
            <person name="Zhang D."/>
            <person name="Wu Y."/>
            <person name="Sun Y."/>
            <person name="Mei J."/>
            <person name="Sun J."/>
            <person name="Sun Y."/>
        </authorList>
    </citation>
    <scope>NUCLEOTIDE SEQUENCE [LARGE SCALE GENOMIC DNA]</scope>
    <source>
        <strain evidence="2">cv. E1</strain>
        <tissue evidence="1">Leaf</tissue>
    </source>
</reference>
<protein>
    <submittedName>
        <fullName evidence="1">Uncharacterized protein</fullName>
    </submittedName>
</protein>
<sequence>MFKDEKIGHCPWDLNCPCELCANDRFNTCIDGINHSASKPGKMKNKKSTQSEFYKRWMEGDPNIGPLGEDNEGVHIFFLKFLERTKPSTYEVFLKIKKQEAEKKKKKKAVEEIKVAEKEEAYQEEVKLGKRPIIDKSPPPK</sequence>
<dbReference type="EMBL" id="JAIQCV010000001">
    <property type="protein sequence ID" value="KAH1130233.1"/>
    <property type="molecule type" value="Genomic_DNA"/>
</dbReference>
<comment type="caution">
    <text evidence="1">The sequence shown here is derived from an EMBL/GenBank/DDBJ whole genome shotgun (WGS) entry which is preliminary data.</text>
</comment>
<dbReference type="AlphaFoldDB" id="A0A9D4AMB6"/>
<name>A0A9D4AMB6_9ROSI</name>
<gene>
    <name evidence="1" type="ORF">J1N35_001611</name>
</gene>
<evidence type="ECO:0000313" key="2">
    <source>
        <dbReference type="Proteomes" id="UP000828251"/>
    </source>
</evidence>
<evidence type="ECO:0000313" key="1">
    <source>
        <dbReference type="EMBL" id="KAH1130233.1"/>
    </source>
</evidence>
<proteinExistence type="predicted"/>
<dbReference type="OrthoDB" id="998565at2759"/>
<dbReference type="Proteomes" id="UP000828251">
    <property type="component" value="Unassembled WGS sequence"/>
</dbReference>
<accession>A0A9D4AMB6</accession>